<evidence type="ECO:0000256" key="11">
    <source>
        <dbReference type="ARBA" id="ARBA00023015"/>
    </source>
</evidence>
<keyword evidence="5" id="KW-0949">S-adenosyl-L-methionine</keyword>
<dbReference type="InterPro" id="IPR003616">
    <property type="entry name" value="Post-SET_dom"/>
</dbReference>
<reference evidence="17" key="1">
    <citation type="submission" date="2022-06" db="EMBL/GenBank/DDBJ databases">
        <authorList>
            <person name="Berger JAMES D."/>
            <person name="Berger JAMES D."/>
        </authorList>
    </citation>
    <scope>NUCLEOTIDE SEQUENCE [LARGE SCALE GENOMIC DNA]</scope>
</reference>
<evidence type="ECO:0000259" key="14">
    <source>
        <dbReference type="PROSITE" id="PS50280"/>
    </source>
</evidence>
<evidence type="ECO:0000256" key="8">
    <source>
        <dbReference type="ARBA" id="ARBA00022771"/>
    </source>
</evidence>
<dbReference type="PANTHER" id="PTHR45888:SF6">
    <property type="entry name" value="HL01030P-RELATED"/>
    <property type="match status" value="1"/>
</dbReference>
<keyword evidence="2" id="KW-0597">Phosphoprotein</keyword>
<dbReference type="InterPro" id="IPR003889">
    <property type="entry name" value="FYrich_C"/>
</dbReference>
<dbReference type="PROSITE" id="PS50280">
    <property type="entry name" value="SET"/>
    <property type="match status" value="1"/>
</dbReference>
<keyword evidence="13" id="KW-0539">Nucleus</keyword>
<dbReference type="PROSITE" id="PS51543">
    <property type="entry name" value="FYRC"/>
    <property type="match status" value="1"/>
</dbReference>
<keyword evidence="17" id="KW-1185">Reference proteome</keyword>
<dbReference type="GO" id="GO:0044666">
    <property type="term" value="C:MLL3/4 complex"/>
    <property type="evidence" value="ECO:0007669"/>
    <property type="project" value="TreeGrafter"/>
</dbReference>
<dbReference type="Pfam" id="PF05964">
    <property type="entry name" value="FYRN"/>
    <property type="match status" value="1"/>
</dbReference>
<dbReference type="CDD" id="cd19171">
    <property type="entry name" value="SET_KMT2C_2D"/>
    <property type="match status" value="1"/>
</dbReference>
<dbReference type="Pfam" id="PF00856">
    <property type="entry name" value="SET"/>
    <property type="match status" value="1"/>
</dbReference>
<dbReference type="SMART" id="SM00508">
    <property type="entry name" value="PostSET"/>
    <property type="match status" value="1"/>
</dbReference>
<dbReference type="Gene3D" id="3.30.160.360">
    <property type="match status" value="1"/>
</dbReference>
<dbReference type="Proteomes" id="UP000050795">
    <property type="component" value="Unassembled WGS sequence"/>
</dbReference>
<dbReference type="SUPFAM" id="SSF82199">
    <property type="entry name" value="SET domain"/>
    <property type="match status" value="1"/>
</dbReference>
<keyword evidence="4" id="KW-0808">Transferase</keyword>
<dbReference type="PANTHER" id="PTHR45888">
    <property type="entry name" value="HL01030P-RELATED"/>
    <property type="match status" value="1"/>
</dbReference>
<dbReference type="InterPro" id="IPR003888">
    <property type="entry name" value="FYrich_N"/>
</dbReference>
<name>A0AA85IQQ3_TRIRE</name>
<keyword evidence="6" id="KW-0479">Metal-binding</keyword>
<accession>A0AA85IQQ3</accession>
<keyword evidence="7" id="KW-0677">Repeat</keyword>
<keyword evidence="10" id="KW-0156">Chromatin regulator</keyword>
<evidence type="ECO:0000256" key="12">
    <source>
        <dbReference type="ARBA" id="ARBA00023163"/>
    </source>
</evidence>
<evidence type="ECO:0000256" key="9">
    <source>
        <dbReference type="ARBA" id="ARBA00022833"/>
    </source>
</evidence>
<dbReference type="InterPro" id="IPR013083">
    <property type="entry name" value="Znf_RING/FYVE/PHD"/>
</dbReference>
<evidence type="ECO:0000256" key="3">
    <source>
        <dbReference type="ARBA" id="ARBA00022603"/>
    </source>
</evidence>
<dbReference type="InterPro" id="IPR034732">
    <property type="entry name" value="EPHD"/>
</dbReference>
<dbReference type="Gene3D" id="2.170.270.10">
    <property type="entry name" value="SET domain"/>
    <property type="match status" value="1"/>
</dbReference>
<evidence type="ECO:0000256" key="5">
    <source>
        <dbReference type="ARBA" id="ARBA00022691"/>
    </source>
</evidence>
<reference evidence="18" key="2">
    <citation type="submission" date="2023-11" db="UniProtKB">
        <authorList>
            <consortium name="WormBaseParasite"/>
        </authorList>
    </citation>
    <scope>IDENTIFICATION</scope>
</reference>
<feature type="domain" description="Post-SET" evidence="15">
    <location>
        <begin position="1330"/>
        <end position="1346"/>
    </location>
</feature>
<proteinExistence type="predicted"/>
<organism evidence="17 18">
    <name type="scientific">Trichobilharzia regenti</name>
    <name type="common">Nasal bird schistosome</name>
    <dbReference type="NCBI Taxonomy" id="157069"/>
    <lineage>
        <taxon>Eukaryota</taxon>
        <taxon>Metazoa</taxon>
        <taxon>Spiralia</taxon>
        <taxon>Lophotrochozoa</taxon>
        <taxon>Platyhelminthes</taxon>
        <taxon>Trematoda</taxon>
        <taxon>Digenea</taxon>
        <taxon>Strigeidida</taxon>
        <taxon>Schistosomatoidea</taxon>
        <taxon>Schistosomatidae</taxon>
        <taxon>Trichobilharzia</taxon>
    </lineage>
</organism>
<evidence type="ECO:0000259" key="15">
    <source>
        <dbReference type="PROSITE" id="PS50868"/>
    </source>
</evidence>
<dbReference type="PROSITE" id="PS51542">
    <property type="entry name" value="FYRN"/>
    <property type="match status" value="1"/>
</dbReference>
<keyword evidence="3" id="KW-0489">Methyltransferase</keyword>
<keyword evidence="8" id="KW-0863">Zinc-finger</keyword>
<protein>
    <recommendedName>
        <fullName evidence="19">Histone-lysine N-methyltransferase</fullName>
    </recommendedName>
</protein>
<dbReference type="WBParaSite" id="TREG1_103890.2">
    <property type="protein sequence ID" value="TREG1_103890.2"/>
    <property type="gene ID" value="TREG1_103890"/>
</dbReference>
<dbReference type="Pfam" id="PF05965">
    <property type="entry name" value="FYRC"/>
    <property type="match status" value="1"/>
</dbReference>
<evidence type="ECO:0000256" key="4">
    <source>
        <dbReference type="ARBA" id="ARBA00022679"/>
    </source>
</evidence>
<dbReference type="GO" id="GO:0003713">
    <property type="term" value="F:transcription coactivator activity"/>
    <property type="evidence" value="ECO:0007669"/>
    <property type="project" value="TreeGrafter"/>
</dbReference>
<dbReference type="GO" id="GO:0008270">
    <property type="term" value="F:zinc ion binding"/>
    <property type="evidence" value="ECO:0007669"/>
    <property type="project" value="UniProtKB-KW"/>
</dbReference>
<evidence type="ECO:0000313" key="17">
    <source>
        <dbReference type="Proteomes" id="UP000050795"/>
    </source>
</evidence>
<evidence type="ECO:0000256" key="7">
    <source>
        <dbReference type="ARBA" id="ARBA00022737"/>
    </source>
</evidence>
<evidence type="ECO:0000256" key="6">
    <source>
        <dbReference type="ARBA" id="ARBA00022723"/>
    </source>
</evidence>
<dbReference type="Pfam" id="PF13832">
    <property type="entry name" value="zf-HC5HC2H_2"/>
    <property type="match status" value="1"/>
</dbReference>
<comment type="subcellular location">
    <subcellularLocation>
        <location evidence="1">Nucleus</location>
    </subcellularLocation>
</comment>
<feature type="domain" description="PHD-type" evidence="16">
    <location>
        <begin position="799"/>
        <end position="907"/>
    </location>
</feature>
<keyword evidence="9" id="KW-0862">Zinc</keyword>
<dbReference type="SMART" id="SM00542">
    <property type="entry name" value="FYRC"/>
    <property type="match status" value="1"/>
</dbReference>
<dbReference type="InterPro" id="IPR001214">
    <property type="entry name" value="SET_dom"/>
</dbReference>
<dbReference type="FunFam" id="3.30.40.10:FF:000002">
    <property type="entry name" value="Histone-lysine N-methyltransferase"/>
    <property type="match status" value="1"/>
</dbReference>
<evidence type="ECO:0000256" key="1">
    <source>
        <dbReference type="ARBA" id="ARBA00004123"/>
    </source>
</evidence>
<evidence type="ECO:0000259" key="16">
    <source>
        <dbReference type="PROSITE" id="PS51805"/>
    </source>
</evidence>
<dbReference type="PROSITE" id="PS51805">
    <property type="entry name" value="EPHD"/>
    <property type="match status" value="1"/>
</dbReference>
<dbReference type="InterPro" id="IPR046341">
    <property type="entry name" value="SET_dom_sf"/>
</dbReference>
<evidence type="ECO:0008006" key="19">
    <source>
        <dbReference type="Google" id="ProtNLM"/>
    </source>
</evidence>
<feature type="domain" description="SET" evidence="14">
    <location>
        <begin position="1205"/>
        <end position="1321"/>
    </location>
</feature>
<dbReference type="SMART" id="SM00317">
    <property type="entry name" value="SET"/>
    <property type="match status" value="1"/>
</dbReference>
<evidence type="ECO:0000256" key="2">
    <source>
        <dbReference type="ARBA" id="ARBA00022553"/>
    </source>
</evidence>
<dbReference type="GO" id="GO:0045944">
    <property type="term" value="P:positive regulation of transcription by RNA polymerase II"/>
    <property type="evidence" value="ECO:0007669"/>
    <property type="project" value="TreeGrafter"/>
</dbReference>
<evidence type="ECO:0000256" key="10">
    <source>
        <dbReference type="ARBA" id="ARBA00022853"/>
    </source>
</evidence>
<sequence length="1346" mass="152748">MPSEKSSSRDCSDGHCSVNFLVSSDLTDTDRSNSVCSLSPCAQPVEHCSNTSDDFCVLCPEELLESAFVRPIRADMNHVSRSISHEVSMNFTSTKTPQDASFQISFPNNESSAAFTSLVHNNLSRNCPIQYEHQAKPLRSDCQQQRGTAPHSTVMTASYILPSKVCNTKPSSGVFEASNLSTSYGHSVTYPMNSSANFNSRQFSDIYQNSQSTPNRFCVRENPVPVSTSFFPYHNKDEAFHCQMDVRLQRSKSTFAPSTVSLNAADSYTSQYDPVNPRNKCVNNSFSHNRVPAIPETERLITSSFCKKRWNVCSNPNIISSTPHNPYVEPRQLLFNRGRHKCKATTTTATTYPTYIHDQNAAFSRDKILPTDRKPFISSSESGQDCRTSEASSVTKTDCFPVFECHDSSASKYKRKGTIMSERGGKRHRSSNKEMPVCLSNQCPADVFLRSVLSQDVSRFLQNPVLHPSLHLSAPTPLPLCTQNNFPASNNDICSRGQKYFRFPFYLCKPEEKPVAEETIFSFLSRYPDVKGRTGHLNQENFLVDAHRRALDRNFNSVYLSPTPESQVSSFNLLNINHLYNRYAVDCVTPPLSPKVDDKFQCSTSELIRNTKCDLKYREEAVLLDQLGGEANKTCFHCKMQIILPQKAIMFKTQGKDTSLPVCSSRCLIELKKQGPSYIMPSVSDANSCDFPFTVTSTNESHPLTVFLVKNISAKRLKQNSRRLSQDAKLNHKRNTNDVSYNRSPFGIISSVKRWRNMRWRRYTSKSSLCSSNVFQKLQNASVFNKSCSLLQQSSCSDTRVCQLCHQKGDGSNNVTSRLLNYNADKWLHLNCILWCYETYETIDGSLMNVSCSLKKALKTHCTHCNDLGAGLPCFDSDCQAIYHLPCAYQINCSFHPDRGMYCPLHCSSANSVLCLDSLAVERKVFISRDEHSQVERIISDEDNLSIVQNTEGSKAKLRVGTLILHRVGQLLPEQLSSGFFHTSNFIYPVGYWSTRIYWSFRHTGRRCRYDCRIDDVIPSDNQDASNLKSILVKFTVEVIEPNEENIYFEDSTCDGVWRKILNRINSSRRRTSFLRILQSNIQGEVLFGLTEPHVVRAIESLPGVDRLSNYLFKFGKMQLIQEMPLAINPTGCARSEPKLRTYIRRKPAGEINSCPYITHNHVTLETPGPSYNSDVGSPTYLNSQSPTMTSKSQQYRRLRWEWKTNVILARSRIQGLGLYAARDLSKSTFIIEYLGEVIRNEVANRRERLYESQNRGIYMFRVDDDWIVDATMCGGLARYINHSCDPNCTAEILNCDNSNHIVIIACKNIEKGDELTYDYKFDFEEDRRDRIPCLCGSANCRKWMN</sequence>
<keyword evidence="12" id="KW-0804">Transcription</keyword>
<dbReference type="GO" id="GO:0032259">
    <property type="term" value="P:methylation"/>
    <property type="evidence" value="ECO:0007669"/>
    <property type="project" value="UniProtKB-KW"/>
</dbReference>
<evidence type="ECO:0000256" key="13">
    <source>
        <dbReference type="ARBA" id="ARBA00023242"/>
    </source>
</evidence>
<evidence type="ECO:0000313" key="18">
    <source>
        <dbReference type="WBParaSite" id="TREG1_103890.2"/>
    </source>
</evidence>
<dbReference type="Gene3D" id="3.30.40.10">
    <property type="entry name" value="Zinc/RING finger domain, C3HC4 (zinc finger)"/>
    <property type="match status" value="1"/>
</dbReference>
<dbReference type="GO" id="GO:0042800">
    <property type="term" value="F:histone H3K4 methyltransferase activity"/>
    <property type="evidence" value="ECO:0007669"/>
    <property type="project" value="TreeGrafter"/>
</dbReference>
<keyword evidence="11" id="KW-0805">Transcription regulation</keyword>
<dbReference type="SMART" id="SM00541">
    <property type="entry name" value="FYRN"/>
    <property type="match status" value="1"/>
</dbReference>
<dbReference type="PROSITE" id="PS50868">
    <property type="entry name" value="POST_SET"/>
    <property type="match status" value="1"/>
</dbReference>